<gene>
    <name evidence="11" type="ORF">Zmor_022166</name>
</gene>
<evidence type="ECO:0000256" key="1">
    <source>
        <dbReference type="ARBA" id="ARBA00004613"/>
    </source>
</evidence>
<organism evidence="11 12">
    <name type="scientific">Zophobas morio</name>
    <dbReference type="NCBI Taxonomy" id="2755281"/>
    <lineage>
        <taxon>Eukaryota</taxon>
        <taxon>Metazoa</taxon>
        <taxon>Ecdysozoa</taxon>
        <taxon>Arthropoda</taxon>
        <taxon>Hexapoda</taxon>
        <taxon>Insecta</taxon>
        <taxon>Pterygota</taxon>
        <taxon>Neoptera</taxon>
        <taxon>Endopterygota</taxon>
        <taxon>Coleoptera</taxon>
        <taxon>Polyphaga</taxon>
        <taxon>Cucujiformia</taxon>
        <taxon>Tenebrionidae</taxon>
        <taxon>Zophobas</taxon>
    </lineage>
</organism>
<evidence type="ECO:0000256" key="3">
    <source>
        <dbReference type="ARBA" id="ARBA00022529"/>
    </source>
</evidence>
<feature type="domain" description="Invertebrate defensins family profile" evidence="10">
    <location>
        <begin position="48"/>
        <end position="91"/>
    </location>
</feature>
<dbReference type="SUPFAM" id="SSF57095">
    <property type="entry name" value="Scorpion toxin-like"/>
    <property type="match status" value="1"/>
</dbReference>
<keyword evidence="9" id="KW-0732">Signal</keyword>
<sequence length="91" mass="10024">MNTLTVVIIATFALICISQSNSLPLGEELSPMEDSQQGKNLAHIRVRRFTCDVLSAEAKGIKLNHSACAVHCLFRGKRGGHCNRKRVCVCR</sequence>
<dbReference type="PANTHER" id="PTHR13645">
    <property type="entry name" value="DEFENSIN"/>
    <property type="match status" value="1"/>
</dbReference>
<evidence type="ECO:0000313" key="11">
    <source>
        <dbReference type="EMBL" id="KAJ3644433.1"/>
    </source>
</evidence>
<feature type="signal peptide" evidence="9">
    <location>
        <begin position="1"/>
        <end position="22"/>
    </location>
</feature>
<evidence type="ECO:0000256" key="9">
    <source>
        <dbReference type="SAM" id="SignalP"/>
    </source>
</evidence>
<protein>
    <recommendedName>
        <fullName evidence="10">Invertebrate defensins family profile domain-containing protein</fullName>
    </recommendedName>
</protein>
<dbReference type="PANTHER" id="PTHR13645:SF0">
    <property type="entry name" value="DEFENSIN"/>
    <property type="match status" value="1"/>
</dbReference>
<keyword evidence="12" id="KW-1185">Reference proteome</keyword>
<accession>A0AA38HVC8</accession>
<evidence type="ECO:0000256" key="2">
    <source>
        <dbReference type="ARBA" id="ARBA00022525"/>
    </source>
</evidence>
<evidence type="ECO:0000313" key="12">
    <source>
        <dbReference type="Proteomes" id="UP001168821"/>
    </source>
</evidence>
<dbReference type="PROSITE" id="PS51378">
    <property type="entry name" value="INVERT_DEFENSINS"/>
    <property type="match status" value="1"/>
</dbReference>
<dbReference type="GO" id="GO:0045087">
    <property type="term" value="P:innate immune response"/>
    <property type="evidence" value="ECO:0007669"/>
    <property type="project" value="UniProtKB-KW"/>
</dbReference>
<keyword evidence="4" id="KW-0399">Innate immunity</keyword>
<dbReference type="GO" id="GO:0006959">
    <property type="term" value="P:humoral immune response"/>
    <property type="evidence" value="ECO:0007669"/>
    <property type="project" value="TreeGrafter"/>
</dbReference>
<name>A0AA38HVC8_9CUCU</name>
<keyword evidence="2" id="KW-0964">Secreted</keyword>
<dbReference type="FunFam" id="3.30.30.10:FF:000005">
    <property type="entry name" value="Defensin"/>
    <property type="match status" value="1"/>
</dbReference>
<feature type="chain" id="PRO_5041471023" description="Invertebrate defensins family profile domain-containing protein" evidence="9">
    <location>
        <begin position="23"/>
        <end position="91"/>
    </location>
</feature>
<dbReference type="AlphaFoldDB" id="A0AA38HVC8"/>
<keyword evidence="3" id="KW-0929">Antimicrobial</keyword>
<dbReference type="CDD" id="cd21806">
    <property type="entry name" value="DEFL_defensin-like"/>
    <property type="match status" value="1"/>
</dbReference>
<evidence type="ECO:0000256" key="8">
    <source>
        <dbReference type="ARBA" id="ARBA00023157"/>
    </source>
</evidence>
<evidence type="ECO:0000256" key="5">
    <source>
        <dbReference type="ARBA" id="ARBA00022859"/>
    </source>
</evidence>
<proteinExistence type="predicted"/>
<dbReference type="InterPro" id="IPR036574">
    <property type="entry name" value="Scorpion_toxin-like_sf"/>
</dbReference>
<keyword evidence="6" id="KW-0211">Defensin</keyword>
<evidence type="ECO:0000256" key="6">
    <source>
        <dbReference type="ARBA" id="ARBA00022940"/>
    </source>
</evidence>
<evidence type="ECO:0000259" key="10">
    <source>
        <dbReference type="PROSITE" id="PS51378"/>
    </source>
</evidence>
<dbReference type="Pfam" id="PF01097">
    <property type="entry name" value="Defensin_2"/>
    <property type="match status" value="1"/>
</dbReference>
<dbReference type="Gene3D" id="3.30.30.10">
    <property type="entry name" value="Knottin, scorpion toxin-like"/>
    <property type="match status" value="1"/>
</dbReference>
<dbReference type="GO" id="GO:0050830">
    <property type="term" value="P:defense response to Gram-positive bacterium"/>
    <property type="evidence" value="ECO:0007669"/>
    <property type="project" value="UniProtKB-ARBA"/>
</dbReference>
<reference evidence="11" key="1">
    <citation type="journal article" date="2023" name="G3 (Bethesda)">
        <title>Whole genome assemblies of Zophobas morio and Tenebrio molitor.</title>
        <authorList>
            <person name="Kaur S."/>
            <person name="Stinson S.A."/>
            <person name="diCenzo G.C."/>
        </authorList>
    </citation>
    <scope>NUCLEOTIDE SEQUENCE</scope>
    <source>
        <strain evidence="11">QUZm001</strain>
    </source>
</reference>
<comment type="caution">
    <text evidence="11">The sequence shown here is derived from an EMBL/GenBank/DDBJ whole genome shotgun (WGS) entry which is preliminary data.</text>
</comment>
<dbReference type="GO" id="GO:0005615">
    <property type="term" value="C:extracellular space"/>
    <property type="evidence" value="ECO:0007669"/>
    <property type="project" value="TreeGrafter"/>
</dbReference>
<comment type="subcellular location">
    <subcellularLocation>
        <location evidence="1">Secreted</location>
    </subcellularLocation>
</comment>
<keyword evidence="5" id="KW-0391">Immunity</keyword>
<evidence type="ECO:0000256" key="7">
    <source>
        <dbReference type="ARBA" id="ARBA00023022"/>
    </source>
</evidence>
<keyword evidence="8" id="KW-1015">Disulfide bond</keyword>
<evidence type="ECO:0000256" key="4">
    <source>
        <dbReference type="ARBA" id="ARBA00022588"/>
    </source>
</evidence>
<dbReference type="Proteomes" id="UP001168821">
    <property type="component" value="Unassembled WGS sequence"/>
</dbReference>
<keyword evidence="7" id="KW-0044">Antibiotic</keyword>
<dbReference type="EMBL" id="JALNTZ010000007">
    <property type="protein sequence ID" value="KAJ3644433.1"/>
    <property type="molecule type" value="Genomic_DNA"/>
</dbReference>
<dbReference type="InterPro" id="IPR001542">
    <property type="entry name" value="Defensin_invertebrate/fungal"/>
</dbReference>